<dbReference type="GO" id="GO:0005886">
    <property type="term" value="C:plasma membrane"/>
    <property type="evidence" value="ECO:0007669"/>
    <property type="project" value="UniProtKB-SubCell"/>
</dbReference>
<feature type="transmembrane region" description="Helical" evidence="10">
    <location>
        <begin position="51"/>
        <end position="72"/>
    </location>
</feature>
<dbReference type="Proteomes" id="UP000319836">
    <property type="component" value="Unassembled WGS sequence"/>
</dbReference>
<feature type="compositionally biased region" description="Low complexity" evidence="11">
    <location>
        <begin position="94"/>
        <end position="112"/>
    </location>
</feature>
<evidence type="ECO:0000313" key="12">
    <source>
        <dbReference type="EMBL" id="TMQ70038.1"/>
    </source>
</evidence>
<proteinExistence type="inferred from homology"/>
<dbReference type="Pfam" id="PF03840">
    <property type="entry name" value="SecG"/>
    <property type="match status" value="1"/>
</dbReference>
<evidence type="ECO:0000256" key="6">
    <source>
        <dbReference type="ARBA" id="ARBA00022927"/>
    </source>
</evidence>
<dbReference type="AlphaFoldDB" id="A0A538U2D2"/>
<dbReference type="PANTHER" id="PTHR34182:SF1">
    <property type="entry name" value="PROTEIN-EXPORT MEMBRANE PROTEIN SECG"/>
    <property type="match status" value="1"/>
</dbReference>
<sequence>MYGLLLVLHILICLCLILTILLQSGKRGGLAGGAFGGTAQTVFGGRGATDFLTRATMVLGGAFFLTSLVLALSSSGTRAPNRSLSQEETRHAIPAAPQQGAPQAPGSQQAPGNQGGAPAPGGPAPSGGGAQPTPSSAPPGGGH</sequence>
<evidence type="ECO:0000256" key="1">
    <source>
        <dbReference type="ARBA" id="ARBA00004651"/>
    </source>
</evidence>
<protein>
    <recommendedName>
        <fullName evidence="10">Protein-export membrane protein SecG</fullName>
    </recommendedName>
</protein>
<evidence type="ECO:0000256" key="3">
    <source>
        <dbReference type="ARBA" id="ARBA00022448"/>
    </source>
</evidence>
<dbReference type="GO" id="GO:0043952">
    <property type="term" value="P:protein transport by the Sec complex"/>
    <property type="evidence" value="ECO:0007669"/>
    <property type="project" value="TreeGrafter"/>
</dbReference>
<keyword evidence="8 10" id="KW-0811">Translocation</keyword>
<evidence type="ECO:0000256" key="7">
    <source>
        <dbReference type="ARBA" id="ARBA00022989"/>
    </source>
</evidence>
<comment type="similarity">
    <text evidence="2 10">Belongs to the SecG family.</text>
</comment>
<name>A0A538U2D2_UNCEI</name>
<evidence type="ECO:0000256" key="9">
    <source>
        <dbReference type="ARBA" id="ARBA00023136"/>
    </source>
</evidence>
<keyword evidence="5 10" id="KW-0812">Transmembrane</keyword>
<keyword evidence="6 10" id="KW-0653">Protein transport</keyword>
<dbReference type="PRINTS" id="PR01651">
    <property type="entry name" value="SECGEXPORT"/>
</dbReference>
<dbReference type="PANTHER" id="PTHR34182">
    <property type="entry name" value="PROTEIN-EXPORT MEMBRANE PROTEIN SECG"/>
    <property type="match status" value="1"/>
</dbReference>
<dbReference type="EMBL" id="VBPA01000240">
    <property type="protein sequence ID" value="TMQ70038.1"/>
    <property type="molecule type" value="Genomic_DNA"/>
</dbReference>
<evidence type="ECO:0000256" key="5">
    <source>
        <dbReference type="ARBA" id="ARBA00022692"/>
    </source>
</evidence>
<dbReference type="GO" id="GO:0065002">
    <property type="term" value="P:intracellular protein transmembrane transport"/>
    <property type="evidence" value="ECO:0007669"/>
    <property type="project" value="TreeGrafter"/>
</dbReference>
<comment type="subcellular location">
    <subcellularLocation>
        <location evidence="1 10">Cell membrane</location>
        <topology evidence="1 10">Multi-pass membrane protein</topology>
    </subcellularLocation>
</comment>
<evidence type="ECO:0000256" key="2">
    <source>
        <dbReference type="ARBA" id="ARBA00008445"/>
    </source>
</evidence>
<organism evidence="12 13">
    <name type="scientific">Eiseniibacteriota bacterium</name>
    <dbReference type="NCBI Taxonomy" id="2212470"/>
    <lineage>
        <taxon>Bacteria</taxon>
        <taxon>Candidatus Eiseniibacteriota</taxon>
    </lineage>
</organism>
<dbReference type="GO" id="GO:0009306">
    <property type="term" value="P:protein secretion"/>
    <property type="evidence" value="ECO:0007669"/>
    <property type="project" value="UniProtKB-UniRule"/>
</dbReference>
<dbReference type="InterPro" id="IPR004692">
    <property type="entry name" value="SecG"/>
</dbReference>
<keyword evidence="3 10" id="KW-0813">Transport</keyword>
<dbReference type="GO" id="GO:0015450">
    <property type="term" value="F:protein-transporting ATPase activity"/>
    <property type="evidence" value="ECO:0007669"/>
    <property type="project" value="UniProtKB-UniRule"/>
</dbReference>
<accession>A0A538U2D2</accession>
<evidence type="ECO:0000256" key="8">
    <source>
        <dbReference type="ARBA" id="ARBA00023010"/>
    </source>
</evidence>
<comment type="caution">
    <text evidence="10">Lacks conserved residue(s) required for the propagation of feature annotation.</text>
</comment>
<evidence type="ECO:0000256" key="10">
    <source>
        <dbReference type="RuleBase" id="RU365087"/>
    </source>
</evidence>
<keyword evidence="7 10" id="KW-1133">Transmembrane helix</keyword>
<feature type="compositionally biased region" description="Gly residues" evidence="11">
    <location>
        <begin position="113"/>
        <end position="130"/>
    </location>
</feature>
<evidence type="ECO:0000313" key="13">
    <source>
        <dbReference type="Proteomes" id="UP000319836"/>
    </source>
</evidence>
<gene>
    <name evidence="12" type="primary">secG</name>
    <name evidence="12" type="ORF">E6K80_09745</name>
</gene>
<reference evidence="12 13" key="1">
    <citation type="journal article" date="2019" name="Nat. Microbiol.">
        <title>Mediterranean grassland soil C-N compound turnover is dependent on rainfall and depth, and is mediated by genomically divergent microorganisms.</title>
        <authorList>
            <person name="Diamond S."/>
            <person name="Andeer P.F."/>
            <person name="Li Z."/>
            <person name="Crits-Christoph A."/>
            <person name="Burstein D."/>
            <person name="Anantharaman K."/>
            <person name="Lane K.R."/>
            <person name="Thomas B.C."/>
            <person name="Pan C."/>
            <person name="Northen T.R."/>
            <person name="Banfield J.F."/>
        </authorList>
    </citation>
    <scope>NUCLEOTIDE SEQUENCE [LARGE SCALE GENOMIC DNA]</scope>
    <source>
        <strain evidence="12">WS_10</strain>
    </source>
</reference>
<dbReference type="NCBIfam" id="TIGR00810">
    <property type="entry name" value="secG"/>
    <property type="match status" value="1"/>
</dbReference>
<keyword evidence="4 10" id="KW-1003">Cell membrane</keyword>
<keyword evidence="9 10" id="KW-0472">Membrane</keyword>
<feature type="region of interest" description="Disordered" evidence="11">
    <location>
        <begin position="76"/>
        <end position="143"/>
    </location>
</feature>
<comment type="caution">
    <text evidence="12">The sequence shown here is derived from an EMBL/GenBank/DDBJ whole genome shotgun (WGS) entry which is preliminary data.</text>
</comment>
<evidence type="ECO:0000256" key="11">
    <source>
        <dbReference type="SAM" id="MobiDB-lite"/>
    </source>
</evidence>
<evidence type="ECO:0000256" key="4">
    <source>
        <dbReference type="ARBA" id="ARBA00022475"/>
    </source>
</evidence>
<comment type="function">
    <text evidence="10">Involved in protein export. Participates in an early event of protein translocation.</text>
</comment>